<sequence length="316" mass="35861">MYGYLGYKVLLGHSSIGSVIMMVGLLSQVRNFIWQVSRFSIMMHEYKTHLKRVYELEELQDEPYINNEDKINDHSISGEVDFENISFGYNGIPVLKDFTLKIKKGQSVGIVGLSGVGKTTLANLLMGIIAPMEGEIRIDNIPLSQINLEKFRQSVFYITQQPYMLNDTIRANICYGLDDVDEKEVWKAVENVDMLEFVKGLKEQLDTVIGERGIQLSGGQKQRMSIARIFLRKPKILILDEATASLDLESEYKVQKTFEKLQKGVTSIIIAHRLATLTKVDNIVVIKDGGIIEQGSHMELLQKKDIIINFIWSSII</sequence>
<keyword evidence="2 7" id="KW-0812">Transmembrane</keyword>
<evidence type="ECO:0000256" key="4">
    <source>
        <dbReference type="ARBA" id="ARBA00022840"/>
    </source>
</evidence>
<dbReference type="InterPro" id="IPR003439">
    <property type="entry name" value="ABC_transporter-like_ATP-bd"/>
</dbReference>
<keyword evidence="6 7" id="KW-0472">Membrane</keyword>
<dbReference type="STRING" id="1294263.JCM21531_1626"/>
<accession>W4V622</accession>
<dbReference type="GO" id="GO:0005886">
    <property type="term" value="C:plasma membrane"/>
    <property type="evidence" value="ECO:0007669"/>
    <property type="project" value="UniProtKB-SubCell"/>
</dbReference>
<dbReference type="RefSeq" id="WP_162149303.1">
    <property type="nucleotide sequence ID" value="NZ_BAVR01000015.1"/>
</dbReference>
<feature type="domain" description="ABC transporter" evidence="8">
    <location>
        <begin position="80"/>
        <end position="313"/>
    </location>
</feature>
<keyword evidence="5 7" id="KW-1133">Transmembrane helix</keyword>
<dbReference type="Proteomes" id="UP000019109">
    <property type="component" value="Unassembled WGS sequence"/>
</dbReference>
<dbReference type="GO" id="GO:0016887">
    <property type="term" value="F:ATP hydrolysis activity"/>
    <property type="evidence" value="ECO:0007669"/>
    <property type="project" value="InterPro"/>
</dbReference>
<evidence type="ECO:0000256" key="6">
    <source>
        <dbReference type="ARBA" id="ARBA00023136"/>
    </source>
</evidence>
<evidence type="ECO:0000256" key="2">
    <source>
        <dbReference type="ARBA" id="ARBA00022692"/>
    </source>
</evidence>
<comment type="subcellular location">
    <subcellularLocation>
        <location evidence="1">Cell membrane</location>
        <topology evidence="1">Multi-pass membrane protein</topology>
    </subcellularLocation>
</comment>
<evidence type="ECO:0000313" key="9">
    <source>
        <dbReference type="EMBL" id="GAE88199.1"/>
    </source>
</evidence>
<comment type="caution">
    <text evidence="9">The sequence shown here is derived from an EMBL/GenBank/DDBJ whole genome shotgun (WGS) entry which is preliminary data.</text>
</comment>
<dbReference type="OrthoDB" id="9762778at2"/>
<dbReference type="AlphaFoldDB" id="W4V622"/>
<dbReference type="SMART" id="SM00382">
    <property type="entry name" value="AAA"/>
    <property type="match status" value="1"/>
</dbReference>
<dbReference type="InterPro" id="IPR017871">
    <property type="entry name" value="ABC_transporter-like_CS"/>
</dbReference>
<keyword evidence="10" id="KW-1185">Reference proteome</keyword>
<dbReference type="Gene3D" id="3.40.50.300">
    <property type="entry name" value="P-loop containing nucleotide triphosphate hydrolases"/>
    <property type="match status" value="1"/>
</dbReference>
<dbReference type="GO" id="GO:0015421">
    <property type="term" value="F:ABC-type oligopeptide transporter activity"/>
    <property type="evidence" value="ECO:0007669"/>
    <property type="project" value="TreeGrafter"/>
</dbReference>
<dbReference type="Pfam" id="PF00005">
    <property type="entry name" value="ABC_tran"/>
    <property type="match status" value="1"/>
</dbReference>
<dbReference type="EMBL" id="BAVR01000015">
    <property type="protein sequence ID" value="GAE88199.1"/>
    <property type="molecule type" value="Genomic_DNA"/>
</dbReference>
<feature type="transmembrane region" description="Helical" evidence="7">
    <location>
        <begin position="12"/>
        <end position="33"/>
    </location>
</feature>
<organism evidence="9 10">
    <name type="scientific">Acetivibrio straminisolvens JCM 21531</name>
    <dbReference type="NCBI Taxonomy" id="1294263"/>
    <lineage>
        <taxon>Bacteria</taxon>
        <taxon>Bacillati</taxon>
        <taxon>Bacillota</taxon>
        <taxon>Clostridia</taxon>
        <taxon>Eubacteriales</taxon>
        <taxon>Oscillospiraceae</taxon>
        <taxon>Acetivibrio</taxon>
    </lineage>
</organism>
<evidence type="ECO:0000313" key="10">
    <source>
        <dbReference type="Proteomes" id="UP000019109"/>
    </source>
</evidence>
<gene>
    <name evidence="9" type="ORF">JCM21531_1626</name>
</gene>
<dbReference type="PROSITE" id="PS00211">
    <property type="entry name" value="ABC_TRANSPORTER_1"/>
    <property type="match status" value="1"/>
</dbReference>
<keyword evidence="4 9" id="KW-0067">ATP-binding</keyword>
<dbReference type="PROSITE" id="PS50893">
    <property type="entry name" value="ABC_TRANSPORTER_2"/>
    <property type="match status" value="1"/>
</dbReference>
<reference evidence="9" key="1">
    <citation type="journal article" date="2014" name="Genome Announc.">
        <title>Draft Genome Sequence of Clostridium straminisolvens Strain JCM 21531T, Isolated from a Cellulose-Degrading Bacterial Community.</title>
        <authorList>
            <person name="Yuki M."/>
            <person name="Oshima K."/>
            <person name="Suda W."/>
            <person name="Sakamoto M."/>
            <person name="Kitamura K."/>
            <person name="Iida T."/>
            <person name="Hattori M."/>
            <person name="Ohkuma M."/>
        </authorList>
    </citation>
    <scope>NUCLEOTIDE SEQUENCE [LARGE SCALE GENOMIC DNA]</scope>
    <source>
        <strain evidence="9">JCM 21531</strain>
    </source>
</reference>
<dbReference type="SUPFAM" id="SSF52540">
    <property type="entry name" value="P-loop containing nucleoside triphosphate hydrolases"/>
    <property type="match status" value="1"/>
</dbReference>
<dbReference type="PANTHER" id="PTHR43394">
    <property type="entry name" value="ATP-DEPENDENT PERMEASE MDL1, MITOCHONDRIAL"/>
    <property type="match status" value="1"/>
</dbReference>
<protein>
    <submittedName>
        <fullName evidence="9">Lipid A export ATP-binding/permease protein MsbA</fullName>
    </submittedName>
</protein>
<evidence type="ECO:0000256" key="5">
    <source>
        <dbReference type="ARBA" id="ARBA00022989"/>
    </source>
</evidence>
<keyword evidence="3" id="KW-0547">Nucleotide-binding</keyword>
<dbReference type="InterPro" id="IPR039421">
    <property type="entry name" value="Type_1_exporter"/>
</dbReference>
<dbReference type="InterPro" id="IPR003593">
    <property type="entry name" value="AAA+_ATPase"/>
</dbReference>
<dbReference type="GO" id="GO:0005524">
    <property type="term" value="F:ATP binding"/>
    <property type="evidence" value="ECO:0007669"/>
    <property type="project" value="UniProtKB-KW"/>
</dbReference>
<dbReference type="FunFam" id="3.40.50.300:FF:000218">
    <property type="entry name" value="Multidrug ABC transporter ATP-binding protein"/>
    <property type="match status" value="1"/>
</dbReference>
<evidence type="ECO:0000256" key="1">
    <source>
        <dbReference type="ARBA" id="ARBA00004651"/>
    </source>
</evidence>
<dbReference type="Gene3D" id="1.20.1560.10">
    <property type="entry name" value="ABC transporter type 1, transmembrane domain"/>
    <property type="match status" value="1"/>
</dbReference>
<dbReference type="InterPro" id="IPR027417">
    <property type="entry name" value="P-loop_NTPase"/>
</dbReference>
<proteinExistence type="predicted"/>
<dbReference type="PANTHER" id="PTHR43394:SF1">
    <property type="entry name" value="ATP-BINDING CASSETTE SUB-FAMILY B MEMBER 10, MITOCHONDRIAL"/>
    <property type="match status" value="1"/>
</dbReference>
<evidence type="ECO:0000256" key="7">
    <source>
        <dbReference type="SAM" id="Phobius"/>
    </source>
</evidence>
<name>W4V622_9FIRM</name>
<dbReference type="InterPro" id="IPR036640">
    <property type="entry name" value="ABC1_TM_sf"/>
</dbReference>
<evidence type="ECO:0000259" key="8">
    <source>
        <dbReference type="PROSITE" id="PS50893"/>
    </source>
</evidence>
<evidence type="ECO:0000256" key="3">
    <source>
        <dbReference type="ARBA" id="ARBA00022741"/>
    </source>
</evidence>